<evidence type="ECO:0000313" key="3">
    <source>
        <dbReference type="EMBL" id="MTD94744.1"/>
    </source>
</evidence>
<gene>
    <name evidence="3" type="ORF">GIW81_10415</name>
</gene>
<accession>A0A6I3KI76</accession>
<dbReference type="InterPro" id="IPR017927">
    <property type="entry name" value="FAD-bd_FR_type"/>
</dbReference>
<dbReference type="Gene3D" id="3.10.20.30">
    <property type="match status" value="1"/>
</dbReference>
<dbReference type="SUPFAM" id="SSF52343">
    <property type="entry name" value="Ferredoxin reductase-like, C-terminal NADP-linked domain"/>
    <property type="match status" value="1"/>
</dbReference>
<dbReference type="Pfam" id="PF00970">
    <property type="entry name" value="FAD_binding_6"/>
    <property type="match status" value="1"/>
</dbReference>
<dbReference type="PROSITE" id="PS51384">
    <property type="entry name" value="FAD_FR"/>
    <property type="match status" value="1"/>
</dbReference>
<dbReference type="Gene3D" id="2.40.30.10">
    <property type="entry name" value="Translation factors"/>
    <property type="match status" value="1"/>
</dbReference>
<dbReference type="PANTHER" id="PTHR47354">
    <property type="entry name" value="NADH OXIDOREDUCTASE HCR"/>
    <property type="match status" value="1"/>
</dbReference>
<dbReference type="InterPro" id="IPR008333">
    <property type="entry name" value="Cbr1-like_FAD-bd_dom"/>
</dbReference>
<dbReference type="Gene3D" id="3.40.50.80">
    <property type="entry name" value="Nucleotide-binding domain of ferredoxin-NADP reductase (FNR) module"/>
    <property type="match status" value="1"/>
</dbReference>
<dbReference type="InterPro" id="IPR050415">
    <property type="entry name" value="MRET"/>
</dbReference>
<dbReference type="InterPro" id="IPR012675">
    <property type="entry name" value="Beta-grasp_dom_sf"/>
</dbReference>
<sequence length="360" mass="38333">MPSSQVTINGSSFQARRGELLLDAALSNGVAMPHDCRAGHCGTCCVRLVSGEVRGGEGSEPGIVHACQCRIVGDAVIEMGQPSGVRTVEGVLSSLRPLSHEVIEVGIKTDRALPYHAGQYVQVGFSGYPSRPFSITHPLHGDPNSCSVCFHVRRMNDGRVTSALGKRIAPGHRVKVTGPYGSAHFRPNQECRLILVATNTGFAPIWSIAVAALRENPKRRMMIIAGGRTIESLYMGPALTRLARFPNVLVLPVCSTPQTVTSAVKPGRPTDYLPRLLQTDVLHACGAPSMVDAIKSIAALNGAACHADPFLPTTDDKGGESVLTRAKGWLSVPSRRQAGQLALDREPPILSYGIAQARGE</sequence>
<dbReference type="CDD" id="cd00207">
    <property type="entry name" value="fer2"/>
    <property type="match status" value="1"/>
</dbReference>
<dbReference type="PANTHER" id="PTHR47354:SF5">
    <property type="entry name" value="PROTEIN RFBI"/>
    <property type="match status" value="1"/>
</dbReference>
<dbReference type="InterPro" id="IPR036010">
    <property type="entry name" value="2Fe-2S_ferredoxin-like_sf"/>
</dbReference>
<dbReference type="EMBL" id="WMBQ01000001">
    <property type="protein sequence ID" value="MTD94744.1"/>
    <property type="molecule type" value="Genomic_DNA"/>
</dbReference>
<dbReference type="SUPFAM" id="SSF54292">
    <property type="entry name" value="2Fe-2S ferredoxin-like"/>
    <property type="match status" value="1"/>
</dbReference>
<evidence type="ECO:0000259" key="1">
    <source>
        <dbReference type="PROSITE" id="PS51085"/>
    </source>
</evidence>
<dbReference type="Proteomes" id="UP000440694">
    <property type="component" value="Unassembled WGS sequence"/>
</dbReference>
<dbReference type="PROSITE" id="PS00197">
    <property type="entry name" value="2FE2S_FER_1"/>
    <property type="match status" value="1"/>
</dbReference>
<dbReference type="InterPro" id="IPR017938">
    <property type="entry name" value="Riboflavin_synthase-like_b-brl"/>
</dbReference>
<reference evidence="3 4" key="1">
    <citation type="submission" date="2019-11" db="EMBL/GenBank/DDBJ databases">
        <title>Identification of a novel strain.</title>
        <authorList>
            <person name="Xu Q."/>
            <person name="Wang G."/>
        </authorList>
    </citation>
    <scope>NUCLEOTIDE SEQUENCE [LARGE SCALE GENOMIC DNA]</scope>
    <source>
        <strain evidence="4">xq</strain>
    </source>
</reference>
<dbReference type="AlphaFoldDB" id="A0A6I3KI76"/>
<keyword evidence="4" id="KW-1185">Reference proteome</keyword>
<dbReference type="CDD" id="cd06194">
    <property type="entry name" value="FNR_N-term_Iron_sulfur_binding"/>
    <property type="match status" value="1"/>
</dbReference>
<feature type="domain" description="2Fe-2S ferredoxin-type" evidence="1">
    <location>
        <begin position="4"/>
        <end position="83"/>
    </location>
</feature>
<protein>
    <submittedName>
        <fullName evidence="3">2Fe-2S iron-sulfur cluster binding domain-containing protein</fullName>
    </submittedName>
</protein>
<dbReference type="Pfam" id="PF00111">
    <property type="entry name" value="Fer2"/>
    <property type="match status" value="1"/>
</dbReference>
<feature type="domain" description="FAD-binding FR-type" evidence="2">
    <location>
        <begin position="85"/>
        <end position="186"/>
    </location>
</feature>
<evidence type="ECO:0000313" key="4">
    <source>
        <dbReference type="Proteomes" id="UP000440694"/>
    </source>
</evidence>
<comment type="caution">
    <text evidence="3">The sequence shown here is derived from an EMBL/GenBank/DDBJ whole genome shotgun (WGS) entry which is preliminary data.</text>
</comment>
<dbReference type="Pfam" id="PF00175">
    <property type="entry name" value="NAD_binding_1"/>
    <property type="match status" value="1"/>
</dbReference>
<dbReference type="SUPFAM" id="SSF63380">
    <property type="entry name" value="Riboflavin synthase domain-like"/>
    <property type="match status" value="1"/>
</dbReference>
<proteinExistence type="predicted"/>
<name>A0A6I3KI76_9HYPH</name>
<dbReference type="GO" id="GO:0016491">
    <property type="term" value="F:oxidoreductase activity"/>
    <property type="evidence" value="ECO:0007669"/>
    <property type="project" value="InterPro"/>
</dbReference>
<organism evidence="3 4">
    <name type="scientific">Hyphomicrobium album</name>
    <dbReference type="NCBI Taxonomy" id="2665159"/>
    <lineage>
        <taxon>Bacteria</taxon>
        <taxon>Pseudomonadati</taxon>
        <taxon>Pseudomonadota</taxon>
        <taxon>Alphaproteobacteria</taxon>
        <taxon>Hyphomicrobiales</taxon>
        <taxon>Hyphomicrobiaceae</taxon>
        <taxon>Hyphomicrobium</taxon>
    </lineage>
</organism>
<evidence type="ECO:0000259" key="2">
    <source>
        <dbReference type="PROSITE" id="PS51384"/>
    </source>
</evidence>
<dbReference type="PROSITE" id="PS51085">
    <property type="entry name" value="2FE2S_FER_2"/>
    <property type="match status" value="1"/>
</dbReference>
<dbReference type="InterPro" id="IPR001041">
    <property type="entry name" value="2Fe-2S_ferredoxin-type"/>
</dbReference>
<dbReference type="InterPro" id="IPR006058">
    <property type="entry name" value="2Fe2S_fd_BS"/>
</dbReference>
<dbReference type="InterPro" id="IPR001433">
    <property type="entry name" value="OxRdtase_FAD/NAD-bd"/>
</dbReference>
<dbReference type="InterPro" id="IPR039261">
    <property type="entry name" value="FNR_nucleotide-bd"/>
</dbReference>
<dbReference type="GO" id="GO:0051537">
    <property type="term" value="F:2 iron, 2 sulfur cluster binding"/>
    <property type="evidence" value="ECO:0007669"/>
    <property type="project" value="InterPro"/>
</dbReference>
<dbReference type="PRINTS" id="PR00410">
    <property type="entry name" value="PHEHYDRXLASE"/>
</dbReference>